<reference evidence="3 4" key="1">
    <citation type="submission" date="2018-02" db="EMBL/GenBank/DDBJ databases">
        <title>Mycoplasma marinum and Mycoplasma todarodis sp. nov., moderately halophilic and psychrotolerant mycoplasmas isolated from cephalopods.</title>
        <authorList>
            <person name="Viver T."/>
        </authorList>
    </citation>
    <scope>NUCLEOTIDE SEQUENCE [LARGE SCALE GENOMIC DNA]</scope>
    <source>
        <strain evidence="3 4">5H</strain>
    </source>
</reference>
<dbReference type="SUPFAM" id="SSF53474">
    <property type="entry name" value="alpha/beta-Hydrolases"/>
    <property type="match status" value="1"/>
</dbReference>
<feature type="domain" description="Serine aminopeptidase S33" evidence="2">
    <location>
        <begin position="94"/>
        <end position="197"/>
    </location>
</feature>
<evidence type="ECO:0000313" key="3">
    <source>
        <dbReference type="EMBL" id="TCG10594.1"/>
    </source>
</evidence>
<dbReference type="InterPro" id="IPR029058">
    <property type="entry name" value="AB_hydrolase_fold"/>
</dbReference>
<dbReference type="OrthoDB" id="396662at2"/>
<dbReference type="InterPro" id="IPR022742">
    <property type="entry name" value="Hydrolase_4"/>
</dbReference>
<evidence type="ECO:0000256" key="1">
    <source>
        <dbReference type="SAM" id="Phobius"/>
    </source>
</evidence>
<dbReference type="Pfam" id="PF12146">
    <property type="entry name" value="Hydrolase_4"/>
    <property type="match status" value="1"/>
</dbReference>
<evidence type="ECO:0000259" key="2">
    <source>
        <dbReference type="Pfam" id="PF12146"/>
    </source>
</evidence>
<keyword evidence="4" id="KW-1185">Reference proteome</keyword>
<comment type="caution">
    <text evidence="3">The sequence shown here is derived from an EMBL/GenBank/DDBJ whole genome shotgun (WGS) entry which is preliminary data.</text>
</comment>
<dbReference type="PANTHER" id="PTHR12277:SF81">
    <property type="entry name" value="PROTEIN ABHD13"/>
    <property type="match status" value="1"/>
</dbReference>
<name>A0A4R0XJI8_9MOLU</name>
<keyword evidence="1" id="KW-0472">Membrane</keyword>
<dbReference type="Gene3D" id="3.40.50.1820">
    <property type="entry name" value="alpha/beta hydrolase"/>
    <property type="match status" value="1"/>
</dbReference>
<dbReference type="AlphaFoldDB" id="A0A4R0XJI8"/>
<feature type="transmembrane region" description="Helical" evidence="1">
    <location>
        <begin position="220"/>
        <end position="242"/>
    </location>
</feature>
<dbReference type="PANTHER" id="PTHR12277">
    <property type="entry name" value="ALPHA/BETA HYDROLASE DOMAIN-CONTAINING PROTEIN"/>
    <property type="match status" value="1"/>
</dbReference>
<dbReference type="EMBL" id="PSZP01000031">
    <property type="protein sequence ID" value="TCG10594.1"/>
    <property type="molecule type" value="Genomic_DNA"/>
</dbReference>
<proteinExistence type="predicted"/>
<keyword evidence="1" id="KW-0812">Transmembrane</keyword>
<feature type="transmembrane region" description="Helical" evidence="1">
    <location>
        <begin position="7"/>
        <end position="32"/>
    </location>
</feature>
<dbReference type="RefSeq" id="WP_131613666.1">
    <property type="nucleotide sequence ID" value="NZ_PSZP01000031.1"/>
</dbReference>
<organism evidence="3 4">
    <name type="scientific">Mycoplasma todarodis</name>
    <dbReference type="NCBI Taxonomy" id="1937191"/>
    <lineage>
        <taxon>Bacteria</taxon>
        <taxon>Bacillati</taxon>
        <taxon>Mycoplasmatota</taxon>
        <taxon>Mollicutes</taxon>
        <taxon>Mycoplasmataceae</taxon>
        <taxon>Mycoplasma</taxon>
    </lineage>
</organism>
<sequence>MKLSEKIYTTILIIIMVVIPILLIVALILSFLTAKNMANPKSYDSSEIIEDDAKGVSTLFDLHKYIKNGPMIVEELTTIDNELVEYEIWGKKSNDKFVILVHGMYNSRKRMYKYAKIWNDMGYNAIAFDGRGWSSNAKLGKCTLGYKEPRLVQEIYLDLVKKYKTQEIGLHGESMGGATVFNWVKQYRKFTPIKFIVSEAGYMNFRIPAITGMGRHNLPWWLSSALYPFVKIWLLTFGINLWKGSVGKKDIRNWFDMPKLLIHSKSDDVVIWSEYQRIKKMFDKERVEFNKFEVEKAQHVRKLTDKNIQKEWVERLKKFIKEVESEK</sequence>
<dbReference type="Proteomes" id="UP000291072">
    <property type="component" value="Unassembled WGS sequence"/>
</dbReference>
<protein>
    <recommendedName>
        <fullName evidence="2">Serine aminopeptidase S33 domain-containing protein</fullName>
    </recommendedName>
</protein>
<keyword evidence="1" id="KW-1133">Transmembrane helix</keyword>
<accession>A0A4R0XJI8</accession>
<evidence type="ECO:0000313" key="4">
    <source>
        <dbReference type="Proteomes" id="UP000291072"/>
    </source>
</evidence>
<gene>
    <name evidence="3" type="ORF">C4B25_03565</name>
</gene>